<accession>A0ABS5A8M6</accession>
<comment type="caution">
    <text evidence="2">The sequence shown here is derived from an EMBL/GenBank/DDBJ whole genome shotgun (WGS) entry which is preliminary data.</text>
</comment>
<sequence length="158" mass="16147">MVEAQPMHVVLRCVASAAVGASVVLLWLAVLPLLPSPWLKLPCDPVRPGECVAAEPAFGPSLILATLVLVVVGLGWWLLGLLRVTGSQWIGLLGPALVYGLARILALVGVTAELPSVALAVVAAVAYLLAALLTERTLAWPVRLVAAGVLAAGALLGG</sequence>
<evidence type="ECO:0000313" key="3">
    <source>
        <dbReference type="Proteomes" id="UP001519363"/>
    </source>
</evidence>
<feature type="transmembrane region" description="Helical" evidence="1">
    <location>
        <begin position="140"/>
        <end position="157"/>
    </location>
</feature>
<feature type="transmembrane region" description="Helical" evidence="1">
    <location>
        <begin position="9"/>
        <end position="30"/>
    </location>
</feature>
<feature type="transmembrane region" description="Helical" evidence="1">
    <location>
        <begin position="62"/>
        <end position="82"/>
    </location>
</feature>
<feature type="transmembrane region" description="Helical" evidence="1">
    <location>
        <begin position="114"/>
        <end position="133"/>
    </location>
</feature>
<keyword evidence="1" id="KW-1133">Transmembrane helix</keyword>
<dbReference type="RefSeq" id="WP_086781551.1">
    <property type="nucleotide sequence ID" value="NZ_JAGIOO010000001.1"/>
</dbReference>
<evidence type="ECO:0000256" key="1">
    <source>
        <dbReference type="SAM" id="Phobius"/>
    </source>
</evidence>
<organism evidence="2 3">
    <name type="scientific">Crossiella equi</name>
    <dbReference type="NCBI Taxonomy" id="130796"/>
    <lineage>
        <taxon>Bacteria</taxon>
        <taxon>Bacillati</taxon>
        <taxon>Actinomycetota</taxon>
        <taxon>Actinomycetes</taxon>
        <taxon>Pseudonocardiales</taxon>
        <taxon>Pseudonocardiaceae</taxon>
        <taxon>Crossiella</taxon>
    </lineage>
</organism>
<gene>
    <name evidence="2" type="ORF">JOF53_001441</name>
</gene>
<dbReference type="Proteomes" id="UP001519363">
    <property type="component" value="Unassembled WGS sequence"/>
</dbReference>
<feature type="transmembrane region" description="Helical" evidence="1">
    <location>
        <begin position="89"/>
        <end position="108"/>
    </location>
</feature>
<protein>
    <submittedName>
        <fullName evidence="2">Uncharacterized protein</fullName>
    </submittedName>
</protein>
<keyword evidence="3" id="KW-1185">Reference proteome</keyword>
<keyword evidence="1" id="KW-0812">Transmembrane</keyword>
<dbReference type="EMBL" id="JAGIOO010000001">
    <property type="protein sequence ID" value="MBP2472569.1"/>
    <property type="molecule type" value="Genomic_DNA"/>
</dbReference>
<evidence type="ECO:0000313" key="2">
    <source>
        <dbReference type="EMBL" id="MBP2472569.1"/>
    </source>
</evidence>
<name>A0ABS5A8M6_9PSEU</name>
<keyword evidence="1" id="KW-0472">Membrane</keyword>
<proteinExistence type="predicted"/>
<reference evidence="2 3" key="1">
    <citation type="submission" date="2021-03" db="EMBL/GenBank/DDBJ databases">
        <title>Sequencing the genomes of 1000 actinobacteria strains.</title>
        <authorList>
            <person name="Klenk H.-P."/>
        </authorList>
    </citation>
    <scope>NUCLEOTIDE SEQUENCE [LARGE SCALE GENOMIC DNA]</scope>
    <source>
        <strain evidence="2 3">DSM 44580</strain>
    </source>
</reference>